<evidence type="ECO:0000256" key="1">
    <source>
        <dbReference type="SAM" id="MobiDB-lite"/>
    </source>
</evidence>
<sequence>MSATDDMESDPPDKSNDSHTGPLPQLDDETKAMYERISEKNPRTPEDLEFSIKDGKNGMLNWSSSQNPDLSPVEHLWEELERGLRGRPQRLKVSDYVRNRDFAKAHKWIIS</sequence>
<dbReference type="Proteomes" id="UP000886998">
    <property type="component" value="Unassembled WGS sequence"/>
</dbReference>
<feature type="compositionally biased region" description="Acidic residues" evidence="1">
    <location>
        <begin position="1"/>
        <end position="10"/>
    </location>
</feature>
<feature type="compositionally biased region" description="Basic and acidic residues" evidence="1">
    <location>
        <begin position="28"/>
        <end position="49"/>
    </location>
</feature>
<gene>
    <name evidence="2" type="ORF">TNIN_205941</name>
</gene>
<dbReference type="AlphaFoldDB" id="A0A8X6X2X6"/>
<keyword evidence="3" id="KW-1185">Reference proteome</keyword>
<organism evidence="2 3">
    <name type="scientific">Trichonephila inaurata madagascariensis</name>
    <dbReference type="NCBI Taxonomy" id="2747483"/>
    <lineage>
        <taxon>Eukaryota</taxon>
        <taxon>Metazoa</taxon>
        <taxon>Ecdysozoa</taxon>
        <taxon>Arthropoda</taxon>
        <taxon>Chelicerata</taxon>
        <taxon>Arachnida</taxon>
        <taxon>Araneae</taxon>
        <taxon>Araneomorphae</taxon>
        <taxon>Entelegynae</taxon>
        <taxon>Araneoidea</taxon>
        <taxon>Nephilidae</taxon>
        <taxon>Trichonephila</taxon>
        <taxon>Trichonephila inaurata</taxon>
    </lineage>
</organism>
<dbReference type="EMBL" id="BMAV01005131">
    <property type="protein sequence ID" value="GFY45939.1"/>
    <property type="molecule type" value="Genomic_DNA"/>
</dbReference>
<protein>
    <submittedName>
        <fullName evidence="2">Uncharacterized protein</fullName>
    </submittedName>
</protein>
<name>A0A8X6X2X6_9ARAC</name>
<feature type="region of interest" description="Disordered" evidence="1">
    <location>
        <begin position="1"/>
        <end position="49"/>
    </location>
</feature>
<reference evidence="2" key="1">
    <citation type="submission" date="2020-08" db="EMBL/GenBank/DDBJ databases">
        <title>Multicomponent nature underlies the extraordinary mechanical properties of spider dragline silk.</title>
        <authorList>
            <person name="Kono N."/>
            <person name="Nakamura H."/>
            <person name="Mori M."/>
            <person name="Yoshida Y."/>
            <person name="Ohtoshi R."/>
            <person name="Malay A.D."/>
            <person name="Moran D.A.P."/>
            <person name="Tomita M."/>
            <person name="Numata K."/>
            <person name="Arakawa K."/>
        </authorList>
    </citation>
    <scope>NUCLEOTIDE SEQUENCE</scope>
</reference>
<comment type="caution">
    <text evidence="2">The sequence shown here is derived from an EMBL/GenBank/DDBJ whole genome shotgun (WGS) entry which is preliminary data.</text>
</comment>
<evidence type="ECO:0000313" key="2">
    <source>
        <dbReference type="EMBL" id="GFY45939.1"/>
    </source>
</evidence>
<accession>A0A8X6X2X6</accession>
<evidence type="ECO:0000313" key="3">
    <source>
        <dbReference type="Proteomes" id="UP000886998"/>
    </source>
</evidence>
<proteinExistence type="predicted"/>